<dbReference type="Gene3D" id="2.40.330.10">
    <property type="entry name" value="DNA-binding pseudobarrel domain"/>
    <property type="match status" value="1"/>
</dbReference>
<proteinExistence type="predicted"/>
<dbReference type="AlphaFoldDB" id="A0A2Z6M0J3"/>
<dbReference type="InterPro" id="IPR015300">
    <property type="entry name" value="DNA-bd_pseudobarrel_sf"/>
</dbReference>
<dbReference type="OrthoDB" id="1430808at2759"/>
<evidence type="ECO:0000256" key="2">
    <source>
        <dbReference type="ARBA" id="ARBA00023015"/>
    </source>
</evidence>
<evidence type="ECO:0000256" key="5">
    <source>
        <dbReference type="ARBA" id="ARBA00023242"/>
    </source>
</evidence>
<dbReference type="InterPro" id="IPR003340">
    <property type="entry name" value="B3_DNA-bd"/>
</dbReference>
<keyword evidence="3" id="KW-0238">DNA-binding</keyword>
<dbReference type="GO" id="GO:0005634">
    <property type="term" value="C:nucleus"/>
    <property type="evidence" value="ECO:0007669"/>
    <property type="project" value="UniProtKB-SubCell"/>
</dbReference>
<keyword evidence="4" id="KW-0804">Transcription</keyword>
<protein>
    <recommendedName>
        <fullName evidence="6">TF-B3 domain-containing protein</fullName>
    </recommendedName>
</protein>
<evidence type="ECO:0000259" key="6">
    <source>
        <dbReference type="PROSITE" id="PS50863"/>
    </source>
</evidence>
<reference evidence="8" key="1">
    <citation type="journal article" date="2017" name="Front. Plant Sci.">
        <title>Climate Clever Clovers: New Paradigm to Reduce the Environmental Footprint of Ruminants by Breeding Low Methanogenic Forages Utilizing Haplotype Variation.</title>
        <authorList>
            <person name="Kaur P."/>
            <person name="Appels R."/>
            <person name="Bayer P.E."/>
            <person name="Keeble-Gagnere G."/>
            <person name="Wang J."/>
            <person name="Hirakawa H."/>
            <person name="Shirasawa K."/>
            <person name="Vercoe P."/>
            <person name="Stefanova K."/>
            <person name="Durmic Z."/>
            <person name="Nichols P."/>
            <person name="Revell C."/>
            <person name="Isobe S.N."/>
            <person name="Edwards D."/>
            <person name="Erskine W."/>
        </authorList>
    </citation>
    <scope>NUCLEOTIDE SEQUENCE [LARGE SCALE GENOMIC DNA]</scope>
    <source>
        <strain evidence="8">cv. Daliak</strain>
    </source>
</reference>
<organism evidence="7 8">
    <name type="scientific">Trifolium subterraneum</name>
    <name type="common">Subterranean clover</name>
    <dbReference type="NCBI Taxonomy" id="3900"/>
    <lineage>
        <taxon>Eukaryota</taxon>
        <taxon>Viridiplantae</taxon>
        <taxon>Streptophyta</taxon>
        <taxon>Embryophyta</taxon>
        <taxon>Tracheophyta</taxon>
        <taxon>Spermatophyta</taxon>
        <taxon>Magnoliopsida</taxon>
        <taxon>eudicotyledons</taxon>
        <taxon>Gunneridae</taxon>
        <taxon>Pentapetalae</taxon>
        <taxon>rosids</taxon>
        <taxon>fabids</taxon>
        <taxon>Fabales</taxon>
        <taxon>Fabaceae</taxon>
        <taxon>Papilionoideae</taxon>
        <taxon>50 kb inversion clade</taxon>
        <taxon>NPAAA clade</taxon>
        <taxon>Hologalegina</taxon>
        <taxon>IRL clade</taxon>
        <taxon>Trifolieae</taxon>
        <taxon>Trifolium</taxon>
    </lineage>
</organism>
<accession>A0A2Z6M0J3</accession>
<gene>
    <name evidence="7" type="ORF">TSUD_150750</name>
</gene>
<dbReference type="Proteomes" id="UP000242715">
    <property type="component" value="Unassembled WGS sequence"/>
</dbReference>
<name>A0A2Z6M0J3_TRISU</name>
<keyword evidence="2" id="KW-0805">Transcription regulation</keyword>
<keyword evidence="5" id="KW-0539">Nucleus</keyword>
<evidence type="ECO:0000256" key="1">
    <source>
        <dbReference type="ARBA" id="ARBA00004123"/>
    </source>
</evidence>
<dbReference type="GO" id="GO:0003677">
    <property type="term" value="F:DNA binding"/>
    <property type="evidence" value="ECO:0007669"/>
    <property type="project" value="UniProtKB-KW"/>
</dbReference>
<evidence type="ECO:0000313" key="8">
    <source>
        <dbReference type="Proteomes" id="UP000242715"/>
    </source>
</evidence>
<dbReference type="SUPFAM" id="SSF101936">
    <property type="entry name" value="DNA-binding pseudobarrel domain"/>
    <property type="match status" value="1"/>
</dbReference>
<dbReference type="EMBL" id="DF973306">
    <property type="protein sequence ID" value="GAU25176.1"/>
    <property type="molecule type" value="Genomic_DNA"/>
</dbReference>
<evidence type="ECO:0000256" key="4">
    <source>
        <dbReference type="ARBA" id="ARBA00023163"/>
    </source>
</evidence>
<keyword evidence="8" id="KW-1185">Reference proteome</keyword>
<feature type="domain" description="TF-B3" evidence="6">
    <location>
        <begin position="103"/>
        <end position="167"/>
    </location>
</feature>
<dbReference type="PROSITE" id="PS50863">
    <property type="entry name" value="B3"/>
    <property type="match status" value="1"/>
</dbReference>
<evidence type="ECO:0000256" key="3">
    <source>
        <dbReference type="ARBA" id="ARBA00023125"/>
    </source>
</evidence>
<comment type="subcellular location">
    <subcellularLocation>
        <location evidence="1">Nucleus</location>
    </subcellularLocation>
</comment>
<evidence type="ECO:0000313" key="7">
    <source>
        <dbReference type="EMBL" id="GAU25176.1"/>
    </source>
</evidence>
<sequence>MADEKCIDGSPMCELFSVVRLESQVSENKYHSLRFNNDYQNPLILNQGWNKLKEFHEFPDNVELEFKYHGDNIYEIMSFRNLSNAAGIPAFHKFLHKTGWESINLCGDNGTRWSMHILNINDLHRMKLGYCWDEFCNNQGFKAGERLRFKFEKDVGSVRNRCHIFKV</sequence>